<reference evidence="3" key="1">
    <citation type="journal article" date="2023" name="PLoS Negl. Trop. Dis.">
        <title>A genome sequence for Biomphalaria pfeifferi, the major vector snail for the human-infecting parasite Schistosoma mansoni.</title>
        <authorList>
            <person name="Bu L."/>
            <person name="Lu L."/>
            <person name="Laidemitt M.R."/>
            <person name="Zhang S.M."/>
            <person name="Mutuku M."/>
            <person name="Mkoji G."/>
            <person name="Steinauer M."/>
            <person name="Loker E.S."/>
        </authorList>
    </citation>
    <scope>NUCLEOTIDE SEQUENCE</scope>
    <source>
        <strain evidence="3">KasaAsao</strain>
    </source>
</reference>
<evidence type="ECO:0000313" key="3">
    <source>
        <dbReference type="EMBL" id="KAK0068829.1"/>
    </source>
</evidence>
<evidence type="ECO:0000256" key="1">
    <source>
        <dbReference type="SAM" id="Coils"/>
    </source>
</evidence>
<feature type="compositionally biased region" description="Polar residues" evidence="2">
    <location>
        <begin position="407"/>
        <end position="425"/>
    </location>
</feature>
<evidence type="ECO:0000256" key="2">
    <source>
        <dbReference type="SAM" id="MobiDB-lite"/>
    </source>
</evidence>
<feature type="region of interest" description="Disordered" evidence="2">
    <location>
        <begin position="404"/>
        <end position="425"/>
    </location>
</feature>
<gene>
    <name evidence="3" type="ORF">Bpfe_001792</name>
</gene>
<feature type="compositionally biased region" description="Low complexity" evidence="2">
    <location>
        <begin position="14"/>
        <end position="29"/>
    </location>
</feature>
<dbReference type="AlphaFoldDB" id="A0AAD8CAQ5"/>
<reference evidence="3" key="2">
    <citation type="submission" date="2023-04" db="EMBL/GenBank/DDBJ databases">
        <authorList>
            <person name="Bu L."/>
            <person name="Lu L."/>
            <person name="Laidemitt M.R."/>
            <person name="Zhang S.M."/>
            <person name="Mutuku M."/>
            <person name="Mkoji G."/>
            <person name="Steinauer M."/>
            <person name="Loker E.S."/>
        </authorList>
    </citation>
    <scope>NUCLEOTIDE SEQUENCE</scope>
    <source>
        <strain evidence="3">KasaAsao</strain>
        <tissue evidence="3">Whole Snail</tissue>
    </source>
</reference>
<feature type="coiled-coil region" evidence="1">
    <location>
        <begin position="249"/>
        <end position="311"/>
    </location>
</feature>
<accession>A0AAD8CAQ5</accession>
<dbReference type="Proteomes" id="UP001233172">
    <property type="component" value="Unassembled WGS sequence"/>
</dbReference>
<organism evidence="3 4">
    <name type="scientific">Biomphalaria pfeifferi</name>
    <name type="common">Bloodfluke planorb</name>
    <name type="synonym">Freshwater snail</name>
    <dbReference type="NCBI Taxonomy" id="112525"/>
    <lineage>
        <taxon>Eukaryota</taxon>
        <taxon>Metazoa</taxon>
        <taxon>Spiralia</taxon>
        <taxon>Lophotrochozoa</taxon>
        <taxon>Mollusca</taxon>
        <taxon>Gastropoda</taxon>
        <taxon>Heterobranchia</taxon>
        <taxon>Euthyneura</taxon>
        <taxon>Panpulmonata</taxon>
        <taxon>Hygrophila</taxon>
        <taxon>Lymnaeoidea</taxon>
        <taxon>Planorbidae</taxon>
        <taxon>Biomphalaria</taxon>
    </lineage>
</organism>
<feature type="region of interest" description="Disordered" evidence="2">
    <location>
        <begin position="1"/>
        <end position="46"/>
    </location>
</feature>
<proteinExistence type="predicted"/>
<evidence type="ECO:0000313" key="4">
    <source>
        <dbReference type="Proteomes" id="UP001233172"/>
    </source>
</evidence>
<name>A0AAD8CAQ5_BIOPF</name>
<dbReference type="EMBL" id="JASAOG010000004">
    <property type="protein sequence ID" value="KAK0068829.1"/>
    <property type="molecule type" value="Genomic_DNA"/>
</dbReference>
<evidence type="ECO:0008006" key="5">
    <source>
        <dbReference type="Google" id="ProtNLM"/>
    </source>
</evidence>
<keyword evidence="4" id="KW-1185">Reference proteome</keyword>
<protein>
    <recommendedName>
        <fullName evidence="5">DUF4200 domain-containing protein</fullName>
    </recommendedName>
</protein>
<comment type="caution">
    <text evidence="3">The sequence shown here is derived from an EMBL/GenBank/DDBJ whole genome shotgun (WGS) entry which is preliminary data.</text>
</comment>
<keyword evidence="1" id="KW-0175">Coiled coil</keyword>
<sequence length="425" mass="50060">MDKDSSIHGKRGVALPIISPSLSSSNASNERMKVRKKTSTPSAIRLTNKKKTSIEDFKPFHDLKVNKGERRSVRVIEEIKRKKYKKLLVEMKKFDKMDETSKVLVSKPRALEEGRDIKTQHDMATQEHHRLLHELKMKKMANEVRQTALLKKKALLQQTIQMFDSFIRDVDKKYSRARFQIERNRIEMEQMENQKIKMLHIIESLNKVRRKRDSLDCSNPILKFMRFAFTASNFRKAPSEMINRFHAMKNNLQSLLTQYEADLELQEQLVNEEHELVRQTQFKVIEMRNQIIQLKEELLEIQRMNHQLSSETFHMTDSVQQDYIEIYTIKASINNLATMLSNFRHFTSWRMSRVGKNWRRQIEEVGSLIVFYKELIDSFKISHPVASKMERIVSPDIPDVTFDTEARGSTTSSAPKSSLYSWLYS</sequence>